<evidence type="ECO:0000313" key="1">
    <source>
        <dbReference type="EMBL" id="RNA31040.1"/>
    </source>
</evidence>
<comment type="caution">
    <text evidence="1">The sequence shown here is derived from an EMBL/GenBank/DDBJ whole genome shotgun (WGS) entry which is preliminary data.</text>
</comment>
<dbReference type="Proteomes" id="UP000276133">
    <property type="component" value="Unassembled WGS sequence"/>
</dbReference>
<reference evidence="1 2" key="1">
    <citation type="journal article" date="2018" name="Sci. Rep.">
        <title>Genomic signatures of local adaptation to the degree of environmental predictability in rotifers.</title>
        <authorList>
            <person name="Franch-Gras L."/>
            <person name="Hahn C."/>
            <person name="Garcia-Roger E.M."/>
            <person name="Carmona M.J."/>
            <person name="Serra M."/>
            <person name="Gomez A."/>
        </authorList>
    </citation>
    <scope>NUCLEOTIDE SEQUENCE [LARGE SCALE GENOMIC DNA]</scope>
    <source>
        <strain evidence="1">HYR1</strain>
    </source>
</reference>
<evidence type="ECO:0000313" key="2">
    <source>
        <dbReference type="Proteomes" id="UP000276133"/>
    </source>
</evidence>
<organism evidence="1 2">
    <name type="scientific">Brachionus plicatilis</name>
    <name type="common">Marine rotifer</name>
    <name type="synonym">Brachionus muelleri</name>
    <dbReference type="NCBI Taxonomy" id="10195"/>
    <lineage>
        <taxon>Eukaryota</taxon>
        <taxon>Metazoa</taxon>
        <taxon>Spiralia</taxon>
        <taxon>Gnathifera</taxon>
        <taxon>Rotifera</taxon>
        <taxon>Eurotatoria</taxon>
        <taxon>Monogononta</taxon>
        <taxon>Pseudotrocha</taxon>
        <taxon>Ploima</taxon>
        <taxon>Brachionidae</taxon>
        <taxon>Brachionus</taxon>
    </lineage>
</organism>
<proteinExistence type="predicted"/>
<dbReference type="EMBL" id="REGN01002003">
    <property type="protein sequence ID" value="RNA31040.1"/>
    <property type="molecule type" value="Genomic_DNA"/>
</dbReference>
<sequence>MEQLGESDFERSIDFFFIFLNQINSIFTSLTKTLKSLGRLEWRLSPSFQPHDNFKDLRRLEFFRNNLP</sequence>
<dbReference type="AlphaFoldDB" id="A0A3M7S636"/>
<protein>
    <submittedName>
        <fullName evidence="1">Uncharacterized protein</fullName>
    </submittedName>
</protein>
<name>A0A3M7S636_BRAPC</name>
<gene>
    <name evidence="1" type="ORF">BpHYR1_018691</name>
</gene>
<keyword evidence="2" id="KW-1185">Reference proteome</keyword>
<accession>A0A3M7S636</accession>